<evidence type="ECO:0000256" key="7">
    <source>
        <dbReference type="SAM" id="Phobius"/>
    </source>
</evidence>
<evidence type="ECO:0000313" key="9">
    <source>
        <dbReference type="EMBL" id="KAB1225470.1"/>
    </source>
</evidence>
<dbReference type="AlphaFoldDB" id="A0A6A1WRS0"/>
<feature type="region of interest" description="Disordered" evidence="6">
    <location>
        <begin position="167"/>
        <end position="310"/>
    </location>
</feature>
<dbReference type="PANTHER" id="PTHR43670:SF114">
    <property type="entry name" value="OS05G0592000 PROTEIN"/>
    <property type="match status" value="1"/>
</dbReference>
<dbReference type="CDD" id="cd06464">
    <property type="entry name" value="ACD_sHsps-like"/>
    <property type="match status" value="1"/>
</dbReference>
<keyword evidence="2" id="KW-1003">Cell membrane</keyword>
<evidence type="ECO:0000256" key="5">
    <source>
        <dbReference type="RuleBase" id="RU003616"/>
    </source>
</evidence>
<evidence type="ECO:0000259" key="8">
    <source>
        <dbReference type="PROSITE" id="PS01031"/>
    </source>
</evidence>
<dbReference type="SUPFAM" id="SSF49764">
    <property type="entry name" value="HSP20-like chaperones"/>
    <property type="match status" value="1"/>
</dbReference>
<dbReference type="OrthoDB" id="1431247at2759"/>
<proteinExistence type="inferred from homology"/>
<sequence length="383" mass="42617">MAMRQQPGGLTATVPRRFTRTAYEDFQPKFERKEEAAAYILSVHLPGFVKERIRITYVDSTRTIRAQGERPLENNRWSRFNQTYSVPENCDAAKIQSKFHQGILTVTMPKKIVEQVVTAPEEAKTTQNVPTTLPLPPPPPAPLEKIPPKRPTSTYGVENLREEKKVLQKATEDIPPKASTSTAPEYQRRKAVVEVGQSQRPPEATAEEAQKGLHAALPKDTSKVDVEKPVDKTRMKSASEIVDQRSTEKKDTVIEARGKAKKTKESDDAAEKSIVKVKEGGKKSAEPAWPESSAPKISEDMKEKRVISVANQDKRKEGIDTDQKGVGVKIALDSAKQKVKNLTRRLNEDERQLLVNVGAAVLVLVAFGAYVYFSHRSSGQAED</sequence>
<evidence type="ECO:0000256" key="1">
    <source>
        <dbReference type="ARBA" id="ARBA00004162"/>
    </source>
</evidence>
<comment type="subcellular location">
    <subcellularLocation>
        <location evidence="1">Cell membrane</location>
        <topology evidence="1">Single-pass membrane protein</topology>
    </subcellularLocation>
</comment>
<feature type="compositionally biased region" description="Pro residues" evidence="6">
    <location>
        <begin position="133"/>
        <end position="142"/>
    </location>
</feature>
<feature type="compositionally biased region" description="Basic and acidic residues" evidence="6">
    <location>
        <begin position="220"/>
        <end position="234"/>
    </location>
</feature>
<dbReference type="Gene3D" id="2.60.40.790">
    <property type="match status" value="1"/>
</dbReference>
<organism evidence="9 10">
    <name type="scientific">Morella rubra</name>
    <name type="common">Chinese bayberry</name>
    <dbReference type="NCBI Taxonomy" id="262757"/>
    <lineage>
        <taxon>Eukaryota</taxon>
        <taxon>Viridiplantae</taxon>
        <taxon>Streptophyta</taxon>
        <taxon>Embryophyta</taxon>
        <taxon>Tracheophyta</taxon>
        <taxon>Spermatophyta</taxon>
        <taxon>Magnoliopsida</taxon>
        <taxon>eudicotyledons</taxon>
        <taxon>Gunneridae</taxon>
        <taxon>Pentapetalae</taxon>
        <taxon>rosids</taxon>
        <taxon>fabids</taxon>
        <taxon>Fagales</taxon>
        <taxon>Myricaceae</taxon>
        <taxon>Morella</taxon>
    </lineage>
</organism>
<evidence type="ECO:0000256" key="3">
    <source>
        <dbReference type="ARBA" id="ARBA00022821"/>
    </source>
</evidence>
<accession>A0A6A1WRS0</accession>
<gene>
    <name evidence="9" type="ORF">CJ030_MR1G019352</name>
</gene>
<dbReference type="Pfam" id="PF00011">
    <property type="entry name" value="HSP20"/>
    <property type="match status" value="1"/>
</dbReference>
<evidence type="ECO:0000256" key="6">
    <source>
        <dbReference type="SAM" id="MobiDB-lite"/>
    </source>
</evidence>
<keyword evidence="7" id="KW-1133">Transmembrane helix</keyword>
<dbReference type="GO" id="GO:0006952">
    <property type="term" value="P:defense response"/>
    <property type="evidence" value="ECO:0007669"/>
    <property type="project" value="UniProtKB-KW"/>
</dbReference>
<keyword evidence="7" id="KW-0472">Membrane</keyword>
<reference evidence="9 10" key="1">
    <citation type="journal article" date="2019" name="Plant Biotechnol. J.">
        <title>The red bayberry genome and genetic basis of sex determination.</title>
        <authorList>
            <person name="Jia H.M."/>
            <person name="Jia H.J."/>
            <person name="Cai Q.L."/>
            <person name="Wang Y."/>
            <person name="Zhao H.B."/>
            <person name="Yang W.F."/>
            <person name="Wang G.Y."/>
            <person name="Li Y.H."/>
            <person name="Zhan D.L."/>
            <person name="Shen Y.T."/>
            <person name="Niu Q.F."/>
            <person name="Chang L."/>
            <person name="Qiu J."/>
            <person name="Zhao L."/>
            <person name="Xie H.B."/>
            <person name="Fu W.Y."/>
            <person name="Jin J."/>
            <person name="Li X.W."/>
            <person name="Jiao Y."/>
            <person name="Zhou C.C."/>
            <person name="Tu T."/>
            <person name="Chai C.Y."/>
            <person name="Gao J.L."/>
            <person name="Fan L.J."/>
            <person name="van de Weg E."/>
            <person name="Wang J.Y."/>
            <person name="Gao Z.S."/>
        </authorList>
    </citation>
    <scope>NUCLEOTIDE SEQUENCE [LARGE SCALE GENOMIC DNA]</scope>
    <source>
        <tissue evidence="9">Leaves</tissue>
    </source>
</reference>
<feature type="compositionally biased region" description="Basic and acidic residues" evidence="6">
    <location>
        <begin position="242"/>
        <end position="285"/>
    </location>
</feature>
<keyword evidence="7" id="KW-0812">Transmembrane</keyword>
<evidence type="ECO:0000313" key="10">
    <source>
        <dbReference type="Proteomes" id="UP000516437"/>
    </source>
</evidence>
<feature type="transmembrane region" description="Helical" evidence="7">
    <location>
        <begin position="353"/>
        <end position="373"/>
    </location>
</feature>
<dbReference type="Proteomes" id="UP000516437">
    <property type="component" value="Chromosome 1"/>
</dbReference>
<evidence type="ECO:0000256" key="4">
    <source>
        <dbReference type="PROSITE-ProRule" id="PRU00285"/>
    </source>
</evidence>
<dbReference type="GO" id="GO:0005886">
    <property type="term" value="C:plasma membrane"/>
    <property type="evidence" value="ECO:0007669"/>
    <property type="project" value="UniProtKB-SubCell"/>
</dbReference>
<protein>
    <submittedName>
        <fullName evidence="9">Protein RESTRICTED TEV MOVEMENT 2</fullName>
    </submittedName>
</protein>
<keyword evidence="10" id="KW-1185">Reference proteome</keyword>
<dbReference type="InterPro" id="IPR008978">
    <property type="entry name" value="HSP20-like_chaperone"/>
</dbReference>
<comment type="similarity">
    <text evidence="4 5">Belongs to the small heat shock protein (HSP20) family.</text>
</comment>
<feature type="domain" description="SHSP" evidence="8">
    <location>
        <begin position="21"/>
        <end position="126"/>
    </location>
</feature>
<name>A0A6A1WRS0_9ROSI</name>
<keyword evidence="3" id="KW-0611">Plant defense</keyword>
<dbReference type="EMBL" id="RXIC02000019">
    <property type="protein sequence ID" value="KAB1225470.1"/>
    <property type="molecule type" value="Genomic_DNA"/>
</dbReference>
<evidence type="ECO:0000256" key="2">
    <source>
        <dbReference type="ARBA" id="ARBA00022475"/>
    </source>
</evidence>
<feature type="compositionally biased region" description="Basic and acidic residues" evidence="6">
    <location>
        <begin position="297"/>
        <end position="310"/>
    </location>
</feature>
<comment type="caution">
    <text evidence="9">The sequence shown here is derived from an EMBL/GenBank/DDBJ whole genome shotgun (WGS) entry which is preliminary data.</text>
</comment>
<dbReference type="PANTHER" id="PTHR43670">
    <property type="entry name" value="HEAT SHOCK PROTEIN 26"/>
    <property type="match status" value="1"/>
</dbReference>
<dbReference type="InterPro" id="IPR002068">
    <property type="entry name" value="A-crystallin/Hsp20_dom"/>
</dbReference>
<dbReference type="GO" id="GO:0034605">
    <property type="term" value="P:cellular response to heat"/>
    <property type="evidence" value="ECO:0007669"/>
    <property type="project" value="TreeGrafter"/>
</dbReference>
<dbReference type="PROSITE" id="PS01031">
    <property type="entry name" value="SHSP"/>
    <property type="match status" value="1"/>
</dbReference>
<feature type="region of interest" description="Disordered" evidence="6">
    <location>
        <begin position="123"/>
        <end position="154"/>
    </location>
</feature>